<comment type="caution">
    <text evidence="10">The sequence shown here is derived from an EMBL/GenBank/DDBJ whole genome shotgun (WGS) entry which is preliminary data.</text>
</comment>
<dbReference type="Proteomes" id="UP000639516">
    <property type="component" value="Unassembled WGS sequence"/>
</dbReference>
<evidence type="ECO:0000256" key="4">
    <source>
        <dbReference type="ARBA" id="ARBA00022692"/>
    </source>
</evidence>
<evidence type="ECO:0000256" key="7">
    <source>
        <dbReference type="SAM" id="Coils"/>
    </source>
</evidence>
<evidence type="ECO:0000256" key="6">
    <source>
        <dbReference type="ARBA" id="ARBA00023136"/>
    </source>
</evidence>
<dbReference type="SUPFAM" id="SSF111369">
    <property type="entry name" value="HlyD-like secretion proteins"/>
    <property type="match status" value="1"/>
</dbReference>
<sequence length="717" mass="80184">MNPRSIHSPHWHLAEKLKPRLRDDCSIERHVIRGTVWQVVRDRFSAKVHRLSPAAYSVLARMDGTRTFEQIWRETVAQFGEDAPSQDQILHTASELYAANLLQSDAPVDEGDLAERGRKEREHLPLANLKNPMLIRIPVFDPDRFLDATAHLIRPFCNVLGAGLWLAAMIWLGVQLVIHWPELTDDITDRVLAAQSLVTLVLIYPLLKVLHELGHAYAAKLAGAEVHEMGVMMLTLLPAPYVDASASAIVPEKWKRALIAAAGMAVELSVAAIAMLVWLNAEQGLLKSIAYDTVLIASVSTLIFNGNPLLRFDAYYIFCDLLELPNLGSRSQRYYIYLLQRYVFGVRDTTAMRATPAERFWFLTYAPASFIYRMVTVAGVVLFISSQYFVIGIVLAIWMALISFAWPIVKAVKFVLVSPTLERTRLRAVSVTALFLLAVGTLVVIVPLPNGTVVRGVVWIPEETRVVANASGILAEVLASPGTDVAAGTPLLRLEDPLIASKRKKAQARFTEIDARLVSAQARTPYEAELLERQRQLAQDELREIERQYDNLVLRSPATGQFIVPHLPDLTGNFIKRGQMVGYVVTDRSPPIRTTVPESEIEYVRDRTKTVSVRFDEAVWTPIEAARIERQFPQSTKLLPSSALSSANGGPFAPDPNAKEKEASLESFFQIDVAAPAPMTLDRWGQRVWVRFDHGASPVLERLYRAGRQLFLGRFHV</sequence>
<dbReference type="RefSeq" id="WP_188106706.1">
    <property type="nucleotide sequence ID" value="NZ_JAANIH010000061.1"/>
</dbReference>
<feature type="transmembrane region" description="Helical" evidence="8">
    <location>
        <begin position="192"/>
        <end position="210"/>
    </location>
</feature>
<comment type="similarity">
    <text evidence="3">Belongs to the peptidase M50B family.</text>
</comment>
<gene>
    <name evidence="10" type="ORF">HA482_11395</name>
</gene>
<feature type="transmembrane region" description="Helical" evidence="8">
    <location>
        <begin position="285"/>
        <end position="304"/>
    </location>
</feature>
<dbReference type="Gene3D" id="1.10.10.1150">
    <property type="entry name" value="Coenzyme PQQ synthesis protein D (PqqD)"/>
    <property type="match status" value="1"/>
</dbReference>
<evidence type="ECO:0000256" key="3">
    <source>
        <dbReference type="ARBA" id="ARBA00007931"/>
    </source>
</evidence>
<feature type="transmembrane region" description="Helical" evidence="8">
    <location>
        <begin position="159"/>
        <end position="180"/>
    </location>
</feature>
<feature type="transmembrane region" description="Helical" evidence="8">
    <location>
        <begin position="388"/>
        <end position="409"/>
    </location>
</feature>
<proteinExistence type="inferred from homology"/>
<evidence type="ECO:0000256" key="2">
    <source>
        <dbReference type="ARBA" id="ARBA00004127"/>
    </source>
</evidence>
<dbReference type="Gene3D" id="1.10.287.470">
    <property type="entry name" value="Helix hairpin bin"/>
    <property type="match status" value="1"/>
</dbReference>
<dbReference type="InterPro" id="IPR041881">
    <property type="entry name" value="PqqD_sf"/>
</dbReference>
<evidence type="ECO:0000259" key="9">
    <source>
        <dbReference type="Pfam" id="PF02163"/>
    </source>
</evidence>
<dbReference type="PANTHER" id="PTHR13325:SF3">
    <property type="entry name" value="MEMBRANE-BOUND TRANSCRIPTION FACTOR SITE-2 PROTEASE"/>
    <property type="match status" value="1"/>
</dbReference>
<feature type="transmembrane region" description="Helical" evidence="8">
    <location>
        <begin position="429"/>
        <end position="448"/>
    </location>
</feature>
<dbReference type="InterPro" id="IPR008915">
    <property type="entry name" value="Peptidase_M50"/>
</dbReference>
<dbReference type="Gene3D" id="2.40.50.100">
    <property type="match status" value="1"/>
</dbReference>
<accession>A0ABR7U426</accession>
<keyword evidence="7" id="KW-0175">Coiled coil</keyword>
<name>A0ABR7U426_9BRAD</name>
<feature type="transmembrane region" description="Helical" evidence="8">
    <location>
        <begin position="360"/>
        <end position="382"/>
    </location>
</feature>
<keyword evidence="4 8" id="KW-0812">Transmembrane</keyword>
<evidence type="ECO:0000313" key="11">
    <source>
        <dbReference type="Proteomes" id="UP000639516"/>
    </source>
</evidence>
<comment type="subcellular location">
    <subcellularLocation>
        <location evidence="2">Endomembrane system</location>
        <topology evidence="2">Multi-pass membrane protein</topology>
    </subcellularLocation>
</comment>
<dbReference type="EMBL" id="JAATTO010000014">
    <property type="protein sequence ID" value="MBC9978814.1"/>
    <property type="molecule type" value="Genomic_DNA"/>
</dbReference>
<evidence type="ECO:0000256" key="8">
    <source>
        <dbReference type="SAM" id="Phobius"/>
    </source>
</evidence>
<organism evidence="10 11">
    <name type="scientific">Bradyrhizobium campsiandrae</name>
    <dbReference type="NCBI Taxonomy" id="1729892"/>
    <lineage>
        <taxon>Bacteria</taxon>
        <taxon>Pseudomonadati</taxon>
        <taxon>Pseudomonadota</taxon>
        <taxon>Alphaproteobacteria</taxon>
        <taxon>Hyphomicrobiales</taxon>
        <taxon>Nitrobacteraceae</taxon>
        <taxon>Bradyrhizobium</taxon>
    </lineage>
</organism>
<dbReference type="Pfam" id="PF02163">
    <property type="entry name" value="Peptidase_M50"/>
    <property type="match status" value="1"/>
</dbReference>
<feature type="domain" description="Peptidase M50" evidence="9">
    <location>
        <begin position="206"/>
        <end position="315"/>
    </location>
</feature>
<keyword evidence="6 8" id="KW-0472">Membrane</keyword>
<reference evidence="10 11" key="1">
    <citation type="journal article" date="2020" name="Arch. Microbiol.">
        <title>Bradyrhizobium campsiandrae sp. nov., a nitrogen-fixing bacterial strain isolated from a native leguminous tree from the Amazon adapted to flooded conditions.</title>
        <authorList>
            <person name="Cabral Michel D."/>
            <person name="Martins da Costa E."/>
            <person name="Azarias Guimaraes A."/>
            <person name="Soares de Carvalho T."/>
            <person name="Santos de Castro Caputo P."/>
            <person name="Willems A."/>
            <person name="de Souza Moreira F.M."/>
        </authorList>
    </citation>
    <scope>NUCLEOTIDE SEQUENCE [LARGE SCALE GENOMIC DNA]</scope>
    <source>
        <strain evidence="11">INPA 384B</strain>
    </source>
</reference>
<dbReference type="PANTHER" id="PTHR13325">
    <property type="entry name" value="PROTEASE M50 MEMBRANE-BOUND TRANSCRIPTION FACTOR SITE 2 PROTEASE"/>
    <property type="match status" value="1"/>
</dbReference>
<protein>
    <submittedName>
        <fullName evidence="10">Peptidase M50</fullName>
    </submittedName>
</protein>
<comment type="cofactor">
    <cofactor evidence="1">
        <name>Zn(2+)</name>
        <dbReference type="ChEBI" id="CHEBI:29105"/>
    </cofactor>
</comment>
<evidence type="ECO:0000313" key="10">
    <source>
        <dbReference type="EMBL" id="MBC9978814.1"/>
    </source>
</evidence>
<feature type="transmembrane region" description="Helical" evidence="8">
    <location>
        <begin position="257"/>
        <end position="279"/>
    </location>
</feature>
<keyword evidence="5 8" id="KW-1133">Transmembrane helix</keyword>
<keyword evidence="11" id="KW-1185">Reference proteome</keyword>
<feature type="coiled-coil region" evidence="7">
    <location>
        <begin position="528"/>
        <end position="555"/>
    </location>
</feature>
<evidence type="ECO:0000256" key="5">
    <source>
        <dbReference type="ARBA" id="ARBA00022989"/>
    </source>
</evidence>
<evidence type="ECO:0000256" key="1">
    <source>
        <dbReference type="ARBA" id="ARBA00001947"/>
    </source>
</evidence>
<dbReference type="InterPro" id="IPR001193">
    <property type="entry name" value="MBTPS2"/>
</dbReference>